<proteinExistence type="inferred from homology"/>
<feature type="binding site" description="axial binding residue" evidence="13">
    <location>
        <position position="180"/>
    </location>
    <ligand>
        <name>heme</name>
        <dbReference type="ChEBI" id="CHEBI:30413"/>
    </ligand>
    <ligandPart>
        <name>Fe</name>
        <dbReference type="ChEBI" id="CHEBI:18248"/>
    </ligandPart>
</feature>
<dbReference type="PROSITE" id="PS00086">
    <property type="entry name" value="CYTOCHROME_P450"/>
    <property type="match status" value="1"/>
</dbReference>
<evidence type="ECO:0000256" key="5">
    <source>
        <dbReference type="ARBA" id="ARBA00022617"/>
    </source>
</evidence>
<dbReference type="InterPro" id="IPR001128">
    <property type="entry name" value="Cyt_P450"/>
</dbReference>
<keyword evidence="7 13" id="KW-0479">Metal-binding</keyword>
<sequence length="254" mass="27473">MLQANDSGCTISLCGSVLAAADGDLSSTQERSLVNAAVTVFGGGLDTNISTIFSFLLAMLRFPEVQKKAQAEIDSVIGTNRLPQISDRPSLPYIRSVVAEVYRWLPAVPLGIPHALRQDDIYDGLFLPKGSVIMPNVWGMLHDPTIYPAADEFRPERFGGSDTVMTKVTDIAFGFGRRACPGYHFAEGTIFAIVATVLATCDVVPVVDEYGQEIIPEVSLTSGSIVFPENVKCTFRPRSGRIKESLLESVGSKE</sequence>
<dbReference type="GO" id="GO:0004497">
    <property type="term" value="F:monooxygenase activity"/>
    <property type="evidence" value="ECO:0007669"/>
    <property type="project" value="UniProtKB-KW"/>
</dbReference>
<dbReference type="GO" id="GO:0016705">
    <property type="term" value="F:oxidoreductase activity, acting on paired donors, with incorporation or reduction of molecular oxygen"/>
    <property type="evidence" value="ECO:0007669"/>
    <property type="project" value="InterPro"/>
</dbReference>
<keyword evidence="9 14" id="KW-0560">Oxidoreductase</keyword>
<evidence type="ECO:0000256" key="4">
    <source>
        <dbReference type="ARBA" id="ARBA00010617"/>
    </source>
</evidence>
<dbReference type="InterPro" id="IPR017972">
    <property type="entry name" value="Cyt_P450_CS"/>
</dbReference>
<dbReference type="GO" id="GO:0005506">
    <property type="term" value="F:iron ion binding"/>
    <property type="evidence" value="ECO:0007669"/>
    <property type="project" value="InterPro"/>
</dbReference>
<gene>
    <name evidence="15" type="ORF">IEO21_07389</name>
</gene>
<dbReference type="Pfam" id="PF00067">
    <property type="entry name" value="p450"/>
    <property type="match status" value="1"/>
</dbReference>
<evidence type="ECO:0000256" key="8">
    <source>
        <dbReference type="ARBA" id="ARBA00022989"/>
    </source>
</evidence>
<dbReference type="AlphaFoldDB" id="A0A8H7NY79"/>
<comment type="cofactor">
    <cofactor evidence="1 13">
        <name>heme</name>
        <dbReference type="ChEBI" id="CHEBI:30413"/>
    </cofactor>
</comment>
<evidence type="ECO:0000256" key="3">
    <source>
        <dbReference type="ARBA" id="ARBA00005179"/>
    </source>
</evidence>
<evidence type="ECO:0000313" key="16">
    <source>
        <dbReference type="Proteomes" id="UP000639403"/>
    </source>
</evidence>
<name>A0A8H7NY79_9APHY</name>
<dbReference type="EMBL" id="JADOXO010000205">
    <property type="protein sequence ID" value="KAF9809437.1"/>
    <property type="molecule type" value="Genomic_DNA"/>
</dbReference>
<evidence type="ECO:0000256" key="10">
    <source>
        <dbReference type="ARBA" id="ARBA00023004"/>
    </source>
</evidence>
<keyword evidence="10 13" id="KW-0408">Iron</keyword>
<dbReference type="PANTHER" id="PTHR46300:SF2">
    <property type="entry name" value="CYTOCHROME P450 MONOOXYGENASE ALNH-RELATED"/>
    <property type="match status" value="1"/>
</dbReference>
<keyword evidence="6" id="KW-0812">Transmembrane</keyword>
<keyword evidence="12" id="KW-0472">Membrane</keyword>
<organism evidence="15 16">
    <name type="scientific">Rhodonia placenta</name>
    <dbReference type="NCBI Taxonomy" id="104341"/>
    <lineage>
        <taxon>Eukaryota</taxon>
        <taxon>Fungi</taxon>
        <taxon>Dikarya</taxon>
        <taxon>Basidiomycota</taxon>
        <taxon>Agaricomycotina</taxon>
        <taxon>Agaricomycetes</taxon>
        <taxon>Polyporales</taxon>
        <taxon>Adustoporiaceae</taxon>
        <taxon>Rhodonia</taxon>
    </lineage>
</organism>
<reference evidence="15" key="2">
    <citation type="journal article" name="Front. Microbiol.">
        <title>Degradative Capacity of Two Strains of Rhodonia placenta: From Phenotype to Genotype.</title>
        <authorList>
            <person name="Kolle M."/>
            <person name="Horta M.A.C."/>
            <person name="Nowrousian M."/>
            <person name="Ohm R.A."/>
            <person name="Benz J.P."/>
            <person name="Pilgard A."/>
        </authorList>
    </citation>
    <scope>NUCLEOTIDE SEQUENCE</scope>
    <source>
        <strain evidence="15">FPRL280</strain>
    </source>
</reference>
<evidence type="ECO:0000256" key="2">
    <source>
        <dbReference type="ARBA" id="ARBA00004370"/>
    </source>
</evidence>
<evidence type="ECO:0000313" key="15">
    <source>
        <dbReference type="EMBL" id="KAF9809437.1"/>
    </source>
</evidence>
<comment type="pathway">
    <text evidence="3">Secondary metabolite biosynthesis.</text>
</comment>
<dbReference type="Proteomes" id="UP000639403">
    <property type="component" value="Unassembled WGS sequence"/>
</dbReference>
<evidence type="ECO:0000256" key="11">
    <source>
        <dbReference type="ARBA" id="ARBA00023033"/>
    </source>
</evidence>
<comment type="subcellular location">
    <subcellularLocation>
        <location evidence="2">Membrane</location>
    </subcellularLocation>
</comment>
<dbReference type="Gene3D" id="1.10.630.10">
    <property type="entry name" value="Cytochrome P450"/>
    <property type="match status" value="1"/>
</dbReference>
<evidence type="ECO:0000256" key="13">
    <source>
        <dbReference type="PIRSR" id="PIRSR602401-1"/>
    </source>
</evidence>
<dbReference type="PANTHER" id="PTHR46300">
    <property type="entry name" value="P450, PUTATIVE (EUROFUNG)-RELATED-RELATED"/>
    <property type="match status" value="1"/>
</dbReference>
<evidence type="ECO:0000256" key="1">
    <source>
        <dbReference type="ARBA" id="ARBA00001971"/>
    </source>
</evidence>
<evidence type="ECO:0000256" key="12">
    <source>
        <dbReference type="ARBA" id="ARBA00023136"/>
    </source>
</evidence>
<dbReference type="SUPFAM" id="SSF48264">
    <property type="entry name" value="Cytochrome P450"/>
    <property type="match status" value="1"/>
</dbReference>
<reference evidence="15" key="1">
    <citation type="submission" date="2020-11" db="EMBL/GenBank/DDBJ databases">
        <authorList>
            <person name="Koelle M."/>
            <person name="Horta M.A.C."/>
            <person name="Nowrousian M."/>
            <person name="Ohm R.A."/>
            <person name="Benz P."/>
            <person name="Pilgard A."/>
        </authorList>
    </citation>
    <scope>NUCLEOTIDE SEQUENCE</scope>
    <source>
        <strain evidence="15">FPRL280</strain>
    </source>
</reference>
<keyword evidence="11 14" id="KW-0503">Monooxygenase</keyword>
<evidence type="ECO:0000256" key="14">
    <source>
        <dbReference type="RuleBase" id="RU000461"/>
    </source>
</evidence>
<dbReference type="GO" id="GO:0016020">
    <property type="term" value="C:membrane"/>
    <property type="evidence" value="ECO:0007669"/>
    <property type="project" value="UniProtKB-SubCell"/>
</dbReference>
<dbReference type="GO" id="GO:0020037">
    <property type="term" value="F:heme binding"/>
    <property type="evidence" value="ECO:0007669"/>
    <property type="project" value="InterPro"/>
</dbReference>
<dbReference type="PRINTS" id="PR00463">
    <property type="entry name" value="EP450I"/>
</dbReference>
<dbReference type="InterPro" id="IPR002401">
    <property type="entry name" value="Cyt_P450_E_grp-I"/>
</dbReference>
<dbReference type="InterPro" id="IPR050364">
    <property type="entry name" value="Cytochrome_P450_fung"/>
</dbReference>
<keyword evidence="8" id="KW-1133">Transmembrane helix</keyword>
<evidence type="ECO:0000256" key="9">
    <source>
        <dbReference type="ARBA" id="ARBA00023002"/>
    </source>
</evidence>
<dbReference type="PRINTS" id="PR00385">
    <property type="entry name" value="P450"/>
</dbReference>
<protein>
    <recommendedName>
        <fullName evidence="17">Cytochrome P450</fullName>
    </recommendedName>
</protein>
<evidence type="ECO:0008006" key="17">
    <source>
        <dbReference type="Google" id="ProtNLM"/>
    </source>
</evidence>
<comment type="similarity">
    <text evidence="4 14">Belongs to the cytochrome P450 family.</text>
</comment>
<comment type="caution">
    <text evidence="15">The sequence shown here is derived from an EMBL/GenBank/DDBJ whole genome shotgun (WGS) entry which is preliminary data.</text>
</comment>
<dbReference type="InterPro" id="IPR036396">
    <property type="entry name" value="Cyt_P450_sf"/>
</dbReference>
<evidence type="ECO:0000256" key="6">
    <source>
        <dbReference type="ARBA" id="ARBA00022692"/>
    </source>
</evidence>
<keyword evidence="5 13" id="KW-0349">Heme</keyword>
<accession>A0A8H7NY79</accession>
<evidence type="ECO:0000256" key="7">
    <source>
        <dbReference type="ARBA" id="ARBA00022723"/>
    </source>
</evidence>